<reference evidence="3 4" key="1">
    <citation type="journal article" date="2020" name="ISME J.">
        <title>Parallel Reductive Genome Evolution in Desulfovibrio Ectosymbionts Independently Acquired by Trichonympha Protists in the Termite Gut.</title>
        <authorList>
            <person name="Takeuchi M."/>
            <person name="Kuwahara H."/>
            <person name="Murakami T."/>
            <person name="Takahashi K."/>
            <person name="Kajitani R."/>
            <person name="Toyoda A."/>
            <person name="Itoh T."/>
            <person name="Ohkuma M."/>
            <person name="Hongoh Y."/>
        </authorList>
    </citation>
    <scope>NUCLEOTIDE SEQUENCE [LARGE SCALE GENOMIC DNA]</scope>
    <source>
        <strain evidence="3">ZnDsv-02</strain>
    </source>
</reference>
<dbReference type="GO" id="GO:0006571">
    <property type="term" value="P:tyrosine biosynthetic process"/>
    <property type="evidence" value="ECO:0007669"/>
    <property type="project" value="InterPro"/>
</dbReference>
<dbReference type="SUPFAM" id="SSF51735">
    <property type="entry name" value="NAD(P)-binding Rossmann-fold domains"/>
    <property type="match status" value="1"/>
</dbReference>
<sequence>MNKKTVIIGARGRMGVMFLERAQKSDIDVAGVDTPLAPQILAQACAHAGMVLFCVPAAVLESALDAVCPHLPAHVVLADITSVKEYPLQHMQSRWQGPVVGTHPLFGPAPEPDADLPVAIVPGRSADAASLTLVETFFTRIGCRVFRTTAKKHDVAMSRIQGMNFITTLAYFALLAGDDELLPFLTPSFHRRGMAAKKMLTEDARLFAGLFEANPHSYEAVRLYRQMLNLAAAGDIDLLCEKVQWWWGTNLVREGGVEPPCRIGAGS</sequence>
<dbReference type="InterPro" id="IPR003099">
    <property type="entry name" value="Prephen_DH"/>
</dbReference>
<dbReference type="InterPro" id="IPR008927">
    <property type="entry name" value="6-PGluconate_DH-like_C_sf"/>
</dbReference>
<feature type="domain" description="Prephenate/arogenate dehydrogenase" evidence="2">
    <location>
        <begin position="3"/>
        <end position="267"/>
    </location>
</feature>
<comment type="caution">
    <text evidence="3">The sequence shown here is derived from an EMBL/GenBank/DDBJ whole genome shotgun (WGS) entry which is preliminary data.</text>
</comment>
<dbReference type="Gene3D" id="3.40.50.720">
    <property type="entry name" value="NAD(P)-binding Rossmann-like Domain"/>
    <property type="match status" value="1"/>
</dbReference>
<dbReference type="Pfam" id="PF02153">
    <property type="entry name" value="PDH_N"/>
    <property type="match status" value="1"/>
</dbReference>
<dbReference type="PROSITE" id="PS51176">
    <property type="entry name" value="PDH_ADH"/>
    <property type="match status" value="1"/>
</dbReference>
<dbReference type="GO" id="GO:0008977">
    <property type="term" value="F:prephenate dehydrogenase (NAD+) activity"/>
    <property type="evidence" value="ECO:0007669"/>
    <property type="project" value="InterPro"/>
</dbReference>
<dbReference type="PANTHER" id="PTHR21363">
    <property type="entry name" value="PREPHENATE DEHYDROGENASE"/>
    <property type="match status" value="1"/>
</dbReference>
<dbReference type="EMBL" id="BLLL01000007">
    <property type="protein sequence ID" value="GFH63008.1"/>
    <property type="molecule type" value="Genomic_DNA"/>
</dbReference>
<organism evidence="3 4">
    <name type="scientific">Candidatus Desulfovibrio kirbyi</name>
    <dbReference type="NCBI Taxonomy" id="2696086"/>
    <lineage>
        <taxon>Bacteria</taxon>
        <taxon>Pseudomonadati</taxon>
        <taxon>Thermodesulfobacteriota</taxon>
        <taxon>Desulfovibrionia</taxon>
        <taxon>Desulfovibrionales</taxon>
        <taxon>Desulfovibrionaceae</taxon>
        <taxon>Desulfovibrio</taxon>
    </lineage>
</organism>
<protein>
    <submittedName>
        <fullName evidence="3">Prephenate dehydrogenase</fullName>
    </submittedName>
</protein>
<dbReference type="InterPro" id="IPR046826">
    <property type="entry name" value="PDH_N"/>
</dbReference>
<proteinExistence type="predicted"/>
<keyword evidence="1" id="KW-0560">Oxidoreductase</keyword>
<dbReference type="SUPFAM" id="SSF48179">
    <property type="entry name" value="6-phosphogluconate dehydrogenase C-terminal domain-like"/>
    <property type="match status" value="1"/>
</dbReference>
<evidence type="ECO:0000256" key="1">
    <source>
        <dbReference type="ARBA" id="ARBA00023002"/>
    </source>
</evidence>
<dbReference type="AlphaFoldDB" id="A0A6L2R612"/>
<dbReference type="InterPro" id="IPR050812">
    <property type="entry name" value="Preph/Arog_dehydrog"/>
</dbReference>
<dbReference type="Proteomes" id="UP000505077">
    <property type="component" value="Unassembled WGS sequence"/>
</dbReference>
<dbReference type="GO" id="GO:0004665">
    <property type="term" value="F:prephenate dehydrogenase (NADP+) activity"/>
    <property type="evidence" value="ECO:0007669"/>
    <property type="project" value="InterPro"/>
</dbReference>
<name>A0A6L2R612_9BACT</name>
<evidence type="ECO:0000313" key="4">
    <source>
        <dbReference type="Proteomes" id="UP000505077"/>
    </source>
</evidence>
<accession>A0A6L2R612</accession>
<dbReference type="InterPro" id="IPR036291">
    <property type="entry name" value="NAD(P)-bd_dom_sf"/>
</dbReference>
<dbReference type="GO" id="GO:0070403">
    <property type="term" value="F:NAD+ binding"/>
    <property type="evidence" value="ECO:0007669"/>
    <property type="project" value="InterPro"/>
</dbReference>
<evidence type="ECO:0000259" key="2">
    <source>
        <dbReference type="PROSITE" id="PS51176"/>
    </source>
</evidence>
<evidence type="ECO:0000313" key="3">
    <source>
        <dbReference type="EMBL" id="GFH63008.1"/>
    </source>
</evidence>
<gene>
    <name evidence="3" type="primary">tyrA</name>
    <name evidence="3" type="ORF">ZNDK_0779</name>
</gene>
<dbReference type="PANTHER" id="PTHR21363:SF0">
    <property type="entry name" value="PREPHENATE DEHYDROGENASE [NADP(+)]"/>
    <property type="match status" value="1"/>
</dbReference>